<dbReference type="SUPFAM" id="SSF52540">
    <property type="entry name" value="P-loop containing nucleoside triphosphate hydrolases"/>
    <property type="match status" value="1"/>
</dbReference>
<sequence>MSKDVTVDVASDNTTAYTINVFNSLDNGSDDLAGTIFLVVMLLMFLCFTCYYSCTGTVSACRTSFRKCRHSIHRTLFGARGRELWNQHTEAVVQRDAAAARDGSAALLGVSAADDPLEMSLAALVGLDTLKEEIRALRRSLVVDRQRRKVTGAARSKGFQGAPHMIFMGSPGTGKTQSARLIAKLLKELRYVDGPLIEVQRADLVAGFVGQTALKTREVVNRAKGGVLFIGECCGLRPH</sequence>
<proteinExistence type="inferred from homology"/>
<name>A0A7S2FR53_9STRA</name>
<feature type="domain" description="ATPase AAA-type core" evidence="5">
    <location>
        <begin position="165"/>
        <end position="232"/>
    </location>
</feature>
<dbReference type="GO" id="GO:0016887">
    <property type="term" value="F:ATP hydrolysis activity"/>
    <property type="evidence" value="ECO:0007669"/>
    <property type="project" value="InterPro"/>
</dbReference>
<evidence type="ECO:0000256" key="2">
    <source>
        <dbReference type="ARBA" id="ARBA00022741"/>
    </source>
</evidence>
<keyword evidence="4" id="KW-0472">Membrane</keyword>
<dbReference type="InterPro" id="IPR000641">
    <property type="entry name" value="CbxX/CfxQ"/>
</dbReference>
<dbReference type="Pfam" id="PF00004">
    <property type="entry name" value="AAA"/>
    <property type="match status" value="1"/>
</dbReference>
<reference evidence="6" key="1">
    <citation type="submission" date="2021-01" db="EMBL/GenBank/DDBJ databases">
        <authorList>
            <person name="Corre E."/>
            <person name="Pelletier E."/>
            <person name="Niang G."/>
            <person name="Scheremetjew M."/>
            <person name="Finn R."/>
            <person name="Kale V."/>
            <person name="Holt S."/>
            <person name="Cochrane G."/>
            <person name="Meng A."/>
            <person name="Brown T."/>
            <person name="Cohen L."/>
        </authorList>
    </citation>
    <scope>NUCLEOTIDE SEQUENCE</scope>
    <source>
        <strain evidence="6">RCC1693</strain>
    </source>
</reference>
<dbReference type="PRINTS" id="PR00819">
    <property type="entry name" value="CBXCFQXSUPER"/>
</dbReference>
<keyword evidence="2" id="KW-0547">Nucleotide-binding</keyword>
<dbReference type="EMBL" id="HBGT01012868">
    <property type="protein sequence ID" value="CAD9408989.1"/>
    <property type="molecule type" value="Transcribed_RNA"/>
</dbReference>
<dbReference type="InterPro" id="IPR003959">
    <property type="entry name" value="ATPase_AAA_core"/>
</dbReference>
<evidence type="ECO:0000256" key="4">
    <source>
        <dbReference type="SAM" id="Phobius"/>
    </source>
</evidence>
<dbReference type="CDD" id="cd00009">
    <property type="entry name" value="AAA"/>
    <property type="match status" value="1"/>
</dbReference>
<evidence type="ECO:0000259" key="5">
    <source>
        <dbReference type="Pfam" id="PF00004"/>
    </source>
</evidence>
<keyword evidence="4" id="KW-0812">Transmembrane</keyword>
<gene>
    <name evidence="6" type="ORF">FPAR1323_LOCUS6911</name>
</gene>
<dbReference type="InterPro" id="IPR027417">
    <property type="entry name" value="P-loop_NTPase"/>
</dbReference>
<comment type="similarity">
    <text evidence="1">Belongs to the CbxX/CfxQ family.</text>
</comment>
<evidence type="ECO:0000256" key="1">
    <source>
        <dbReference type="ARBA" id="ARBA00010378"/>
    </source>
</evidence>
<dbReference type="Gene3D" id="3.40.50.300">
    <property type="entry name" value="P-loop containing nucleotide triphosphate hydrolases"/>
    <property type="match status" value="1"/>
</dbReference>
<evidence type="ECO:0000256" key="3">
    <source>
        <dbReference type="ARBA" id="ARBA00022840"/>
    </source>
</evidence>
<dbReference type="InterPro" id="IPR050773">
    <property type="entry name" value="CbxX/CfxQ_RuBisCO_ESX"/>
</dbReference>
<protein>
    <recommendedName>
        <fullName evidence="5">ATPase AAA-type core domain-containing protein</fullName>
    </recommendedName>
</protein>
<evidence type="ECO:0000313" key="6">
    <source>
        <dbReference type="EMBL" id="CAD9408989.1"/>
    </source>
</evidence>
<dbReference type="PANTHER" id="PTHR43392:SF2">
    <property type="entry name" value="AAA-TYPE ATPASE FAMILY PROTEIN _ ANKYRIN REPEAT FAMILY PROTEIN"/>
    <property type="match status" value="1"/>
</dbReference>
<dbReference type="PANTHER" id="PTHR43392">
    <property type="entry name" value="AAA-TYPE ATPASE FAMILY PROTEIN / ANKYRIN REPEAT FAMILY PROTEIN"/>
    <property type="match status" value="1"/>
</dbReference>
<keyword evidence="3" id="KW-0067">ATP-binding</keyword>
<dbReference type="GO" id="GO:0005524">
    <property type="term" value="F:ATP binding"/>
    <property type="evidence" value="ECO:0007669"/>
    <property type="project" value="UniProtKB-KW"/>
</dbReference>
<dbReference type="AlphaFoldDB" id="A0A7S2FR53"/>
<feature type="transmembrane region" description="Helical" evidence="4">
    <location>
        <begin position="32"/>
        <end position="54"/>
    </location>
</feature>
<keyword evidence="4" id="KW-1133">Transmembrane helix</keyword>
<organism evidence="6">
    <name type="scientific">Florenciella parvula</name>
    <dbReference type="NCBI Taxonomy" id="236787"/>
    <lineage>
        <taxon>Eukaryota</taxon>
        <taxon>Sar</taxon>
        <taxon>Stramenopiles</taxon>
        <taxon>Ochrophyta</taxon>
        <taxon>Dictyochophyceae</taxon>
        <taxon>Florenciellales</taxon>
        <taxon>Florenciella</taxon>
    </lineage>
</organism>
<accession>A0A7S2FR53</accession>